<accession>A0A0S7WRR1</accession>
<comment type="caution">
    <text evidence="1">The sequence shown here is derived from an EMBL/GenBank/DDBJ whole genome shotgun (WGS) entry which is preliminary data.</text>
</comment>
<dbReference type="STRING" id="1703770.AMJ39_07385"/>
<evidence type="ECO:0000313" key="2">
    <source>
        <dbReference type="Proteomes" id="UP000052008"/>
    </source>
</evidence>
<organism evidence="1 2">
    <name type="scientific">candidate division TA06 bacterium DG_24</name>
    <dbReference type="NCBI Taxonomy" id="1703770"/>
    <lineage>
        <taxon>Bacteria</taxon>
        <taxon>Bacteria division TA06</taxon>
    </lineage>
</organism>
<evidence type="ECO:0000313" key="1">
    <source>
        <dbReference type="EMBL" id="KPJ52633.1"/>
    </source>
</evidence>
<gene>
    <name evidence="1" type="ORF">AMJ39_07385</name>
</gene>
<dbReference type="AlphaFoldDB" id="A0A0S7WRR1"/>
<dbReference type="SUPFAM" id="SSF103196">
    <property type="entry name" value="Roadblock/LC7 domain"/>
    <property type="match status" value="1"/>
</dbReference>
<evidence type="ECO:0008006" key="3">
    <source>
        <dbReference type="Google" id="ProtNLM"/>
    </source>
</evidence>
<dbReference type="EMBL" id="LIZS01000049">
    <property type="protein sequence ID" value="KPJ52633.1"/>
    <property type="molecule type" value="Genomic_DNA"/>
</dbReference>
<name>A0A0S7WRR1_UNCT6</name>
<reference evidence="1 2" key="1">
    <citation type="journal article" date="2015" name="Microbiome">
        <title>Genomic resolution of linkages in carbon, nitrogen, and sulfur cycling among widespread estuary sediment bacteria.</title>
        <authorList>
            <person name="Baker B.J."/>
            <person name="Lazar C.S."/>
            <person name="Teske A.P."/>
            <person name="Dick G.J."/>
        </authorList>
    </citation>
    <scope>NUCLEOTIDE SEQUENCE [LARGE SCALE GENOMIC DNA]</scope>
    <source>
        <strain evidence="1">DG_24</strain>
    </source>
</reference>
<sequence length="130" mass="13802">MNGGERGPVDYESRLRDAVERVPGAIAASLVGLDGIPLAGHNIEASYEPAVADAELATILSWVARTATSLDIGGLREFMFVADNVTLVARMVGREFFVSIALKSPTVNLGIARVETSRIVSQFEQSLLAG</sequence>
<dbReference type="Gene3D" id="3.30.450.30">
    <property type="entry name" value="Dynein light chain 2a, cytoplasmic"/>
    <property type="match status" value="1"/>
</dbReference>
<protein>
    <recommendedName>
        <fullName evidence="3">Roadblock/LAMTOR2 domain-containing protein</fullName>
    </recommendedName>
</protein>
<proteinExistence type="predicted"/>
<dbReference type="Proteomes" id="UP000052008">
    <property type="component" value="Unassembled WGS sequence"/>
</dbReference>